<reference evidence="1 2" key="1">
    <citation type="submission" date="2018-10" db="EMBL/GenBank/DDBJ databases">
        <title>Genomic Encyclopedia of Archaeal and Bacterial Type Strains, Phase II (KMG-II): from individual species to whole genera.</title>
        <authorList>
            <person name="Goeker M."/>
        </authorList>
    </citation>
    <scope>NUCLEOTIDE SEQUENCE [LARGE SCALE GENOMIC DNA]</scope>
    <source>
        <strain evidence="1 2">DSM 23424</strain>
    </source>
</reference>
<protein>
    <submittedName>
        <fullName evidence="1">Uncharacterized protein DUF1569</fullName>
    </submittedName>
</protein>
<evidence type="ECO:0000313" key="1">
    <source>
        <dbReference type="EMBL" id="RMA57111.1"/>
    </source>
</evidence>
<dbReference type="Proteomes" id="UP000271339">
    <property type="component" value="Unassembled WGS sequence"/>
</dbReference>
<dbReference type="AlphaFoldDB" id="A0A3L9Y8U3"/>
<dbReference type="Gene3D" id="1.20.120.450">
    <property type="entry name" value="dinb family like domain"/>
    <property type="match status" value="1"/>
</dbReference>
<evidence type="ECO:0000313" key="2">
    <source>
        <dbReference type="Proteomes" id="UP000271339"/>
    </source>
</evidence>
<organism evidence="1 2">
    <name type="scientific">Ulvibacter antarcticus</name>
    <dbReference type="NCBI Taxonomy" id="442714"/>
    <lineage>
        <taxon>Bacteria</taxon>
        <taxon>Pseudomonadati</taxon>
        <taxon>Bacteroidota</taxon>
        <taxon>Flavobacteriia</taxon>
        <taxon>Flavobacteriales</taxon>
        <taxon>Flavobacteriaceae</taxon>
        <taxon>Ulvibacter</taxon>
    </lineage>
</organism>
<comment type="caution">
    <text evidence="1">The sequence shown here is derived from an EMBL/GenBank/DDBJ whole genome shotgun (WGS) entry which is preliminary data.</text>
</comment>
<sequence>MKSLFEPDTYLTTRNRLNQLDENSEKLWGKMSVGQMLHHCQGPLNIMLEKDHYGMKPNWFAKLLFKKMLYNDTSFRKNMPTAKFLKEIEPRDFSTEVNTINELLDEFHNNRDREEWKPHPGFGYFTNEQWGKMQYKHLDHHLRQFGV</sequence>
<dbReference type="RefSeq" id="WP_121908530.1">
    <property type="nucleotide sequence ID" value="NZ_REFC01000015.1"/>
</dbReference>
<dbReference type="InterPro" id="IPR011463">
    <property type="entry name" value="DUF1569"/>
</dbReference>
<proteinExistence type="predicted"/>
<name>A0A3L9Y8U3_9FLAO</name>
<keyword evidence="2" id="KW-1185">Reference proteome</keyword>
<accession>A0A3L9Y8U3</accession>
<dbReference type="EMBL" id="REFC01000015">
    <property type="protein sequence ID" value="RMA57111.1"/>
    <property type="molecule type" value="Genomic_DNA"/>
</dbReference>
<dbReference type="InterPro" id="IPR034660">
    <property type="entry name" value="DinB/YfiT-like"/>
</dbReference>
<gene>
    <name evidence="1" type="ORF">BXY75_2993</name>
</gene>
<dbReference type="OrthoDB" id="2599194at2"/>
<dbReference type="Pfam" id="PF07606">
    <property type="entry name" value="DUF1569"/>
    <property type="match status" value="1"/>
</dbReference>